<dbReference type="EMBL" id="KV425657">
    <property type="protein sequence ID" value="KZT18914.1"/>
    <property type="molecule type" value="Genomic_DNA"/>
</dbReference>
<reference evidence="3 4" key="1">
    <citation type="journal article" date="2016" name="Mol. Biol. Evol.">
        <title>Comparative Genomics of Early-Diverging Mushroom-Forming Fungi Provides Insights into the Origins of Lignocellulose Decay Capabilities.</title>
        <authorList>
            <person name="Nagy L.G."/>
            <person name="Riley R."/>
            <person name="Tritt A."/>
            <person name="Adam C."/>
            <person name="Daum C."/>
            <person name="Floudas D."/>
            <person name="Sun H."/>
            <person name="Yadav J.S."/>
            <person name="Pangilinan J."/>
            <person name="Larsson K.H."/>
            <person name="Matsuura K."/>
            <person name="Barry K."/>
            <person name="Labutti K."/>
            <person name="Kuo R."/>
            <person name="Ohm R.A."/>
            <person name="Bhattacharya S.S."/>
            <person name="Shirouzu T."/>
            <person name="Yoshinaga Y."/>
            <person name="Martin F.M."/>
            <person name="Grigoriev I.V."/>
            <person name="Hibbett D.S."/>
        </authorList>
    </citation>
    <scope>NUCLEOTIDE SEQUENCE [LARGE SCALE GENOMIC DNA]</scope>
    <source>
        <strain evidence="3 4">HHB14362 ss-1</strain>
    </source>
</reference>
<gene>
    <name evidence="3" type="ORF">NEOLEDRAFT_86906</name>
</gene>
<sequence length="159" mass="17803">MPKSWPKSFMLLLPKTKHLLGAISSLTLLSLSSAHSNQTTHLVYTMLSVSVEETATCVYVPGEFTYMLAKQMCTGLSSPATQTRAPHEITFKEVWEVSSGPTRLAAQLSTPRDPASIRLRYFVSCVRWVTPFLQRSKDGENKGNQRNRQSRSREGKQLA</sequence>
<protein>
    <submittedName>
        <fullName evidence="3">Uncharacterized protein</fullName>
    </submittedName>
</protein>
<evidence type="ECO:0000256" key="1">
    <source>
        <dbReference type="SAM" id="MobiDB-lite"/>
    </source>
</evidence>
<dbReference type="Proteomes" id="UP000076761">
    <property type="component" value="Unassembled WGS sequence"/>
</dbReference>
<proteinExistence type="predicted"/>
<keyword evidence="4" id="KW-1185">Reference proteome</keyword>
<name>A0A165MXT8_9AGAM</name>
<keyword evidence="2" id="KW-0732">Signal</keyword>
<evidence type="ECO:0000256" key="2">
    <source>
        <dbReference type="SAM" id="SignalP"/>
    </source>
</evidence>
<evidence type="ECO:0000313" key="4">
    <source>
        <dbReference type="Proteomes" id="UP000076761"/>
    </source>
</evidence>
<dbReference type="InParanoid" id="A0A165MXT8"/>
<feature type="region of interest" description="Disordered" evidence="1">
    <location>
        <begin position="136"/>
        <end position="159"/>
    </location>
</feature>
<organism evidence="3 4">
    <name type="scientific">Neolentinus lepideus HHB14362 ss-1</name>
    <dbReference type="NCBI Taxonomy" id="1314782"/>
    <lineage>
        <taxon>Eukaryota</taxon>
        <taxon>Fungi</taxon>
        <taxon>Dikarya</taxon>
        <taxon>Basidiomycota</taxon>
        <taxon>Agaricomycotina</taxon>
        <taxon>Agaricomycetes</taxon>
        <taxon>Gloeophyllales</taxon>
        <taxon>Gloeophyllaceae</taxon>
        <taxon>Neolentinus</taxon>
    </lineage>
</organism>
<dbReference type="AlphaFoldDB" id="A0A165MXT8"/>
<feature type="chain" id="PRO_5007862867" evidence="2">
    <location>
        <begin position="35"/>
        <end position="159"/>
    </location>
</feature>
<feature type="signal peptide" evidence="2">
    <location>
        <begin position="1"/>
        <end position="34"/>
    </location>
</feature>
<evidence type="ECO:0000313" key="3">
    <source>
        <dbReference type="EMBL" id="KZT18914.1"/>
    </source>
</evidence>
<accession>A0A165MXT8</accession>